<sequence length="103" mass="11342" precursor="true">MLKYLIAGVVVATAMFSTADEAQAHRRGLRRAVVVPVYAPRYVAPVRSYYRAPVYAAPAYSRPTVSVQIGRPVSRYYRPSYRYPASRGVGVSIGIGRGVGYGW</sequence>
<keyword evidence="3" id="KW-1185">Reference proteome</keyword>
<feature type="signal peptide" evidence="1">
    <location>
        <begin position="1"/>
        <end position="19"/>
    </location>
</feature>
<feature type="chain" id="PRO_5022049799" evidence="1">
    <location>
        <begin position="20"/>
        <end position="103"/>
    </location>
</feature>
<dbReference type="AlphaFoldDB" id="A0A517NE04"/>
<proteinExistence type="predicted"/>
<evidence type="ECO:0000313" key="2">
    <source>
        <dbReference type="EMBL" id="QDT05355.1"/>
    </source>
</evidence>
<organism evidence="2 3">
    <name type="scientific">Rubripirellula lacrimiformis</name>
    <dbReference type="NCBI Taxonomy" id="1930273"/>
    <lineage>
        <taxon>Bacteria</taxon>
        <taxon>Pseudomonadati</taxon>
        <taxon>Planctomycetota</taxon>
        <taxon>Planctomycetia</taxon>
        <taxon>Pirellulales</taxon>
        <taxon>Pirellulaceae</taxon>
        <taxon>Rubripirellula</taxon>
    </lineage>
</organism>
<dbReference type="KEGG" id="rlc:K227x_37550"/>
<reference evidence="2 3" key="1">
    <citation type="submission" date="2019-02" db="EMBL/GenBank/DDBJ databases">
        <title>Deep-cultivation of Planctomycetes and their phenomic and genomic characterization uncovers novel biology.</title>
        <authorList>
            <person name="Wiegand S."/>
            <person name="Jogler M."/>
            <person name="Boedeker C."/>
            <person name="Pinto D."/>
            <person name="Vollmers J."/>
            <person name="Rivas-Marin E."/>
            <person name="Kohn T."/>
            <person name="Peeters S.H."/>
            <person name="Heuer A."/>
            <person name="Rast P."/>
            <person name="Oberbeckmann S."/>
            <person name="Bunk B."/>
            <person name="Jeske O."/>
            <person name="Meyerdierks A."/>
            <person name="Storesund J.E."/>
            <person name="Kallscheuer N."/>
            <person name="Luecker S."/>
            <person name="Lage O.M."/>
            <person name="Pohl T."/>
            <person name="Merkel B.J."/>
            <person name="Hornburger P."/>
            <person name="Mueller R.-W."/>
            <person name="Bruemmer F."/>
            <person name="Labrenz M."/>
            <person name="Spormann A.M."/>
            <person name="Op den Camp H."/>
            <person name="Overmann J."/>
            <person name="Amann R."/>
            <person name="Jetten M.S.M."/>
            <person name="Mascher T."/>
            <person name="Medema M.H."/>
            <person name="Devos D.P."/>
            <person name="Kaster A.-K."/>
            <person name="Ovreas L."/>
            <person name="Rohde M."/>
            <person name="Galperin M.Y."/>
            <person name="Jogler C."/>
        </authorList>
    </citation>
    <scope>NUCLEOTIDE SEQUENCE [LARGE SCALE GENOMIC DNA]</scope>
    <source>
        <strain evidence="2 3">K22_7</strain>
    </source>
</reference>
<dbReference type="Proteomes" id="UP000318538">
    <property type="component" value="Chromosome"/>
</dbReference>
<gene>
    <name evidence="2" type="ORF">K227x_37550</name>
</gene>
<accession>A0A517NE04</accession>
<dbReference type="EMBL" id="CP036525">
    <property type="protein sequence ID" value="QDT05355.1"/>
    <property type="molecule type" value="Genomic_DNA"/>
</dbReference>
<evidence type="ECO:0000313" key="3">
    <source>
        <dbReference type="Proteomes" id="UP000318538"/>
    </source>
</evidence>
<keyword evidence="1" id="KW-0732">Signal</keyword>
<protein>
    <submittedName>
        <fullName evidence="2">Uncharacterized protein</fullName>
    </submittedName>
</protein>
<dbReference type="RefSeq" id="WP_145171438.1">
    <property type="nucleotide sequence ID" value="NZ_CP036525.1"/>
</dbReference>
<evidence type="ECO:0000256" key="1">
    <source>
        <dbReference type="SAM" id="SignalP"/>
    </source>
</evidence>
<name>A0A517NE04_9BACT</name>